<feature type="compositionally biased region" description="Polar residues" evidence="1">
    <location>
        <begin position="215"/>
        <end position="225"/>
    </location>
</feature>
<gene>
    <name evidence="2" type="ORF">DEBURN_LOCUS10468</name>
</gene>
<evidence type="ECO:0000313" key="2">
    <source>
        <dbReference type="EMBL" id="CAG8623529.1"/>
    </source>
</evidence>
<accession>A0A9N9D267</accession>
<name>A0A9N9D267_9GLOM</name>
<dbReference type="AlphaFoldDB" id="A0A9N9D267"/>
<feature type="region of interest" description="Disordered" evidence="1">
    <location>
        <begin position="215"/>
        <end position="253"/>
    </location>
</feature>
<reference evidence="2" key="1">
    <citation type="submission" date="2021-06" db="EMBL/GenBank/DDBJ databases">
        <authorList>
            <person name="Kallberg Y."/>
            <person name="Tangrot J."/>
            <person name="Rosling A."/>
        </authorList>
    </citation>
    <scope>NUCLEOTIDE SEQUENCE</scope>
    <source>
        <strain evidence="2">AZ414A</strain>
    </source>
</reference>
<dbReference type="EMBL" id="CAJVPK010003119">
    <property type="protein sequence ID" value="CAG8623529.1"/>
    <property type="molecule type" value="Genomic_DNA"/>
</dbReference>
<evidence type="ECO:0000313" key="3">
    <source>
        <dbReference type="Proteomes" id="UP000789706"/>
    </source>
</evidence>
<feature type="non-terminal residue" evidence="2">
    <location>
        <position position="361"/>
    </location>
</feature>
<comment type="caution">
    <text evidence="2">The sequence shown here is derived from an EMBL/GenBank/DDBJ whole genome shotgun (WGS) entry which is preliminary data.</text>
</comment>
<feature type="compositionally biased region" description="Acidic residues" evidence="1">
    <location>
        <begin position="230"/>
        <end position="249"/>
    </location>
</feature>
<dbReference type="Gene3D" id="3.40.960.10">
    <property type="entry name" value="VSR Endonuclease"/>
    <property type="match status" value="1"/>
</dbReference>
<evidence type="ECO:0000256" key="1">
    <source>
        <dbReference type="SAM" id="MobiDB-lite"/>
    </source>
</evidence>
<proteinExistence type="predicted"/>
<feature type="non-terminal residue" evidence="2">
    <location>
        <position position="1"/>
    </location>
</feature>
<protein>
    <submittedName>
        <fullName evidence="2">3208_t:CDS:1</fullName>
    </submittedName>
</protein>
<sequence>KSFHIAKLDEDSGEIKQSLVNIISSASDITDDTSNSGVSLSQIDISEQVIPKNKDALASDITDNTSKSDESNNALASDNALNSDICQEEVKSRVPDSPLTRCSALPIHMEPITLEDKEIDKFLDSTYREQDTVPIITREQGFIQEISAACDAEDESIKANQAEILYWSNFIIVLDKSFDEIMVRDKKSHTSSHSVTDDRDSDSLEVKIQVNVANDSWSESTNMPENPNYDYDDEESFNNNNDDNDENFSDDGSFCGFSDDDDEGYYYDLNTSETYAKSDQLDAFFQKCQIVLEIQGAQHRLHSTSWYKDVKKLEDIVNRDRLKRCICQNNGIFLIEIWYDEKPEIVISERIQKIKGFVNRT</sequence>
<dbReference type="Proteomes" id="UP000789706">
    <property type="component" value="Unassembled WGS sequence"/>
</dbReference>
<keyword evidence="3" id="KW-1185">Reference proteome</keyword>
<organism evidence="2 3">
    <name type="scientific">Diversispora eburnea</name>
    <dbReference type="NCBI Taxonomy" id="1213867"/>
    <lineage>
        <taxon>Eukaryota</taxon>
        <taxon>Fungi</taxon>
        <taxon>Fungi incertae sedis</taxon>
        <taxon>Mucoromycota</taxon>
        <taxon>Glomeromycotina</taxon>
        <taxon>Glomeromycetes</taxon>
        <taxon>Diversisporales</taxon>
        <taxon>Diversisporaceae</taxon>
        <taxon>Diversispora</taxon>
    </lineage>
</organism>